<dbReference type="EMBL" id="LILB01000001">
    <property type="protein sequence ID" value="KOO52536.1"/>
    <property type="molecule type" value="Genomic_DNA"/>
</dbReference>
<dbReference type="AlphaFoldDB" id="A0A0M0LNG7"/>
<accession>A0A0M0LNG7</accession>
<reference evidence="3" key="1">
    <citation type="submission" date="2015-08" db="EMBL/GenBank/DDBJ databases">
        <title>Fjat-10028 dsm 16317.</title>
        <authorList>
            <person name="Liu B."/>
            <person name="Wang J."/>
            <person name="Zhu Y."/>
            <person name="Liu G."/>
            <person name="Chen Q."/>
            <person name="Chen Z."/>
            <person name="Lan J."/>
            <person name="Che J."/>
            <person name="Ge C."/>
            <person name="Shi H."/>
            <person name="Pan Z."/>
            <person name="Liu X."/>
        </authorList>
    </citation>
    <scope>NUCLEOTIDE SEQUENCE [LARGE SCALE GENOMIC DNA]</scope>
    <source>
        <strain evidence="3">DSM 16317</strain>
    </source>
</reference>
<gene>
    <name evidence="2" type="ORF">AMD00_09135</name>
</gene>
<name>A0A0M0LNG7_9BACL</name>
<evidence type="ECO:0000256" key="1">
    <source>
        <dbReference type="SAM" id="Phobius"/>
    </source>
</evidence>
<evidence type="ECO:0000313" key="3">
    <source>
        <dbReference type="Proteomes" id="UP000036867"/>
    </source>
</evidence>
<keyword evidence="1" id="KW-1133">Transmembrane helix</keyword>
<proteinExistence type="predicted"/>
<keyword evidence="3" id="KW-1185">Reference proteome</keyword>
<sequence length="63" mass="7517">MTIFKIVYLAFNLIYLLGVIVLWILYERYKDKEVEVFTLHRIITIILIFIVLNMVLGIINVFV</sequence>
<protein>
    <submittedName>
        <fullName evidence="2">Uncharacterized protein</fullName>
    </submittedName>
</protein>
<organism evidence="2 3">
    <name type="scientific">Viridibacillus arvi</name>
    <dbReference type="NCBI Taxonomy" id="263475"/>
    <lineage>
        <taxon>Bacteria</taxon>
        <taxon>Bacillati</taxon>
        <taxon>Bacillota</taxon>
        <taxon>Bacilli</taxon>
        <taxon>Bacillales</taxon>
        <taxon>Caryophanaceae</taxon>
        <taxon>Viridibacillus</taxon>
    </lineage>
</organism>
<feature type="transmembrane region" description="Helical" evidence="1">
    <location>
        <begin position="6"/>
        <end position="26"/>
    </location>
</feature>
<dbReference type="Proteomes" id="UP000036867">
    <property type="component" value="Unassembled WGS sequence"/>
</dbReference>
<keyword evidence="1" id="KW-0812">Transmembrane</keyword>
<evidence type="ECO:0000313" key="2">
    <source>
        <dbReference type="EMBL" id="KOO52536.1"/>
    </source>
</evidence>
<comment type="caution">
    <text evidence="2">The sequence shown here is derived from an EMBL/GenBank/DDBJ whole genome shotgun (WGS) entry which is preliminary data.</text>
</comment>
<feature type="transmembrane region" description="Helical" evidence="1">
    <location>
        <begin position="38"/>
        <end position="62"/>
    </location>
</feature>
<keyword evidence="1" id="KW-0472">Membrane</keyword>